<dbReference type="InterPro" id="IPR054816">
    <property type="entry name" value="Lipoprotein_mollicutes-type_CS"/>
</dbReference>
<dbReference type="EMBL" id="AORK01000002">
    <property type="protein sequence ID" value="EOA07596.1"/>
    <property type="molecule type" value="Genomic_DNA"/>
</dbReference>
<evidence type="ECO:0000313" key="3">
    <source>
        <dbReference type="EMBL" id="EOA07596.1"/>
    </source>
</evidence>
<name>S6G3W0_9MOLU</name>
<dbReference type="PATRIC" id="fig|1188240.3.peg.18"/>
<dbReference type="eggNOG" id="ENOG5030NIE">
    <property type="taxonomic scope" value="Bacteria"/>
</dbReference>
<feature type="signal peptide" evidence="2">
    <location>
        <begin position="1"/>
        <end position="21"/>
    </location>
</feature>
<feature type="chain" id="PRO_5004538520" description="Lipoprotein" evidence="2">
    <location>
        <begin position="22"/>
        <end position="216"/>
    </location>
</feature>
<sequence length="216" mass="23215">MKKLLTILGSVAMVATTGAVAVACKTEAKDSVKDLSKEIKVTEISLLKADWEKTDKIIEAVNKANKGLDLTDKDVEVVVNEAKDGAKIKAKADSKKFKGEKDVKFKDSTPAPDKKKLSDLIKVLDLGEINSENDIITELLKKNESTKGELQAVDLELKGKPSDDGDKKKVAIGVKKESESKFEGTINVTFKVKVTAPANPSEGNGMNPGTPSMNTN</sequence>
<evidence type="ECO:0008006" key="5">
    <source>
        <dbReference type="Google" id="ProtNLM"/>
    </source>
</evidence>
<protein>
    <recommendedName>
        <fullName evidence="5">Lipoprotein</fullName>
    </recommendedName>
</protein>
<gene>
    <name evidence="3" type="ORF">MYEA_0180</name>
</gene>
<organism evidence="3 4">
    <name type="scientific">Mycoplasma yeatsii 13926</name>
    <dbReference type="NCBI Taxonomy" id="1188240"/>
    <lineage>
        <taxon>Bacteria</taxon>
        <taxon>Bacillati</taxon>
        <taxon>Mycoplasmatota</taxon>
        <taxon>Mollicutes</taxon>
        <taxon>Mycoplasmataceae</taxon>
        <taxon>Mycoplasma</taxon>
    </lineage>
</organism>
<dbReference type="Proteomes" id="UP000015348">
    <property type="component" value="Unassembled WGS sequence"/>
</dbReference>
<dbReference type="PROSITE" id="PS51257">
    <property type="entry name" value="PROKAR_LIPOPROTEIN"/>
    <property type="match status" value="1"/>
</dbReference>
<dbReference type="RefSeq" id="WP_004426353.1">
    <property type="nucleotide sequence ID" value="NZ_AORK01000002.1"/>
</dbReference>
<feature type="region of interest" description="Disordered" evidence="1">
    <location>
        <begin position="196"/>
        <end position="216"/>
    </location>
</feature>
<evidence type="ECO:0000256" key="2">
    <source>
        <dbReference type="SAM" id="SignalP"/>
    </source>
</evidence>
<evidence type="ECO:0000256" key="1">
    <source>
        <dbReference type="SAM" id="MobiDB-lite"/>
    </source>
</evidence>
<dbReference type="AlphaFoldDB" id="S6G3W0"/>
<proteinExistence type="predicted"/>
<evidence type="ECO:0000313" key="4">
    <source>
        <dbReference type="Proteomes" id="UP000015348"/>
    </source>
</evidence>
<dbReference type="NCBIfam" id="NF045726">
    <property type="entry name" value="XXplasma_LP"/>
    <property type="match status" value="1"/>
</dbReference>
<feature type="compositionally biased region" description="Polar residues" evidence="1">
    <location>
        <begin position="201"/>
        <end position="216"/>
    </location>
</feature>
<accession>S6G3W0</accession>
<keyword evidence="2" id="KW-0732">Signal</keyword>
<reference evidence="3 4" key="1">
    <citation type="journal article" date="2013" name="Genome Announc.">
        <title>Draft Genome Sequences of Mycoplasma auris and Mycoplasma yeatsii, Two Species of the Ear Canal of Caprinae.</title>
        <authorList>
            <person name="Dordet-Frisoni E."/>
            <person name="Baranowski E."/>
            <person name="Barre A."/>
            <person name="Blanchard A."/>
            <person name="Breton M."/>
            <person name="Couture C."/>
            <person name="Dupuy V."/>
            <person name="Gaurivaud P."/>
            <person name="Jacob D."/>
            <person name="Lemaitre C."/>
            <person name="Manso-Silvan L."/>
            <person name="Nikolski M."/>
            <person name="Nouvel L.X."/>
            <person name="Poumarat F."/>
            <person name="Sirand-Pugnet P."/>
            <person name="Thebault P."/>
            <person name="Theil S."/>
            <person name="Thiaucourt F."/>
            <person name="Citti C."/>
            <person name="Tardy F."/>
        </authorList>
    </citation>
    <scope>NUCLEOTIDE SEQUENCE [LARGE SCALE GENOMIC DNA]</scope>
    <source>
        <strain evidence="3 4">13926</strain>
    </source>
</reference>
<dbReference type="NCBIfam" id="NF038029">
    <property type="entry name" value="LP_plasma"/>
    <property type="match status" value="1"/>
</dbReference>
<comment type="caution">
    <text evidence="3">The sequence shown here is derived from an EMBL/GenBank/DDBJ whole genome shotgun (WGS) entry which is preliminary data.</text>
</comment>